<proteinExistence type="predicted"/>
<dbReference type="EMBL" id="SFCI01002047">
    <property type="protein sequence ID" value="TFY74496.1"/>
    <property type="molecule type" value="Genomic_DNA"/>
</dbReference>
<evidence type="ECO:0000313" key="3">
    <source>
        <dbReference type="Proteomes" id="UP000298061"/>
    </source>
</evidence>
<evidence type="ECO:0000313" key="2">
    <source>
        <dbReference type="EMBL" id="TFY74496.1"/>
    </source>
</evidence>
<comment type="caution">
    <text evidence="2">The sequence shown here is derived from an EMBL/GenBank/DDBJ whole genome shotgun (WGS) entry which is preliminary data.</text>
</comment>
<keyword evidence="3" id="KW-1185">Reference proteome</keyword>
<feature type="compositionally biased region" description="Polar residues" evidence="1">
    <location>
        <begin position="41"/>
        <end position="61"/>
    </location>
</feature>
<reference evidence="2 3" key="1">
    <citation type="submission" date="2019-02" db="EMBL/GenBank/DDBJ databases">
        <title>Genome sequencing of the rare red list fungi Hericium alpestre (H. flagellum).</title>
        <authorList>
            <person name="Buettner E."/>
            <person name="Kellner H."/>
        </authorList>
    </citation>
    <scope>NUCLEOTIDE SEQUENCE [LARGE SCALE GENOMIC DNA]</scope>
    <source>
        <strain evidence="2 3">DSM 108284</strain>
    </source>
</reference>
<protein>
    <submittedName>
        <fullName evidence="2">Uncharacterized protein</fullName>
    </submittedName>
</protein>
<gene>
    <name evidence="2" type="ORF">EWM64_g9516</name>
</gene>
<evidence type="ECO:0000256" key="1">
    <source>
        <dbReference type="SAM" id="MobiDB-lite"/>
    </source>
</evidence>
<feature type="region of interest" description="Disordered" evidence="1">
    <location>
        <begin position="95"/>
        <end position="127"/>
    </location>
</feature>
<dbReference type="AlphaFoldDB" id="A0A4Y9ZIA7"/>
<accession>A0A4Y9ZIA7</accession>
<sequence>MDSYLICYSVSLFHVRFMNDRSTLPTAVRSAAKFGVPRPVTCSSNVSKQSNQKLPEQSTHRIPSGPRREAIRAAPGVRPRRNIIQGARARRVQERVQEPKRRLARRDELAVEQRDHAREDGARAARAADEPELLLEHDLDVVALRTDVGKRAPGAVEAPLFVLPSALRYAETALAWYEGVAKTLEKPPEEKDADVSGTPVVAPTEVRLQIDV</sequence>
<dbReference type="Proteomes" id="UP000298061">
    <property type="component" value="Unassembled WGS sequence"/>
</dbReference>
<organism evidence="2 3">
    <name type="scientific">Hericium alpestre</name>
    <dbReference type="NCBI Taxonomy" id="135208"/>
    <lineage>
        <taxon>Eukaryota</taxon>
        <taxon>Fungi</taxon>
        <taxon>Dikarya</taxon>
        <taxon>Basidiomycota</taxon>
        <taxon>Agaricomycotina</taxon>
        <taxon>Agaricomycetes</taxon>
        <taxon>Russulales</taxon>
        <taxon>Hericiaceae</taxon>
        <taxon>Hericium</taxon>
    </lineage>
</organism>
<name>A0A4Y9ZIA7_9AGAM</name>
<feature type="region of interest" description="Disordered" evidence="1">
    <location>
        <begin position="40"/>
        <end position="66"/>
    </location>
</feature>